<dbReference type="CDD" id="cd03385">
    <property type="entry name" value="PAP2_BcrC_like"/>
    <property type="match status" value="1"/>
</dbReference>
<feature type="transmembrane region" description="Helical" evidence="1">
    <location>
        <begin position="100"/>
        <end position="120"/>
    </location>
</feature>
<keyword evidence="1" id="KW-0472">Membrane</keyword>
<evidence type="ECO:0000313" key="3">
    <source>
        <dbReference type="EMBL" id="MCZ8515074.1"/>
    </source>
</evidence>
<name>A0ABT4QDX3_9BACL</name>
<sequence>MDLSGIDFQVFQYINHLAVKIPLLNPLMRFLSEDAKYLFYLGIIVYWFTRVKQNRQMVAEALISACLALGAGGAISYFFYRDRPFVHHAVNQLIQHPANASFPSDHALGAFVIATAIYLYRKRDGGVWFILAAMIGISRIWTGVHYPLDVIAGALLGMIAALAVHQAFNRWFIAQKCWNMGIDFYEKIEQRIWRRDFSKTEG</sequence>
<gene>
    <name evidence="3" type="ORF">O9H85_22155</name>
</gene>
<dbReference type="InterPro" id="IPR000326">
    <property type="entry name" value="PAP2/HPO"/>
</dbReference>
<evidence type="ECO:0000313" key="4">
    <source>
        <dbReference type="Proteomes" id="UP001527882"/>
    </source>
</evidence>
<dbReference type="SUPFAM" id="SSF48317">
    <property type="entry name" value="Acid phosphatase/Vanadium-dependent haloperoxidase"/>
    <property type="match status" value="1"/>
</dbReference>
<dbReference type="PANTHER" id="PTHR14969">
    <property type="entry name" value="SPHINGOSINE-1-PHOSPHATE PHOSPHOHYDROLASE"/>
    <property type="match status" value="1"/>
</dbReference>
<keyword evidence="1" id="KW-0812">Transmembrane</keyword>
<dbReference type="PANTHER" id="PTHR14969:SF58">
    <property type="entry name" value="UNDECAPRENYL-DIPHOSPHATASE BCRC"/>
    <property type="match status" value="1"/>
</dbReference>
<feature type="domain" description="Phosphatidic acid phosphatase type 2/haloperoxidase" evidence="2">
    <location>
        <begin position="61"/>
        <end position="165"/>
    </location>
</feature>
<accession>A0ABT4QDX3</accession>
<dbReference type="EMBL" id="JAQAGZ010000015">
    <property type="protein sequence ID" value="MCZ8515074.1"/>
    <property type="molecule type" value="Genomic_DNA"/>
</dbReference>
<dbReference type="InterPro" id="IPR033879">
    <property type="entry name" value="UPP_Pase"/>
</dbReference>
<evidence type="ECO:0000256" key="1">
    <source>
        <dbReference type="SAM" id="Phobius"/>
    </source>
</evidence>
<dbReference type="Proteomes" id="UP001527882">
    <property type="component" value="Unassembled WGS sequence"/>
</dbReference>
<evidence type="ECO:0000259" key="2">
    <source>
        <dbReference type="SMART" id="SM00014"/>
    </source>
</evidence>
<feature type="transmembrane region" description="Helical" evidence="1">
    <location>
        <begin position="150"/>
        <end position="168"/>
    </location>
</feature>
<organism evidence="3 4">
    <name type="scientific">Paenibacillus gyeongsangnamensis</name>
    <dbReference type="NCBI Taxonomy" id="3388067"/>
    <lineage>
        <taxon>Bacteria</taxon>
        <taxon>Bacillati</taxon>
        <taxon>Bacillota</taxon>
        <taxon>Bacilli</taxon>
        <taxon>Bacillales</taxon>
        <taxon>Paenibacillaceae</taxon>
        <taxon>Paenibacillus</taxon>
    </lineage>
</organism>
<dbReference type="SMART" id="SM00014">
    <property type="entry name" value="acidPPc"/>
    <property type="match status" value="1"/>
</dbReference>
<keyword evidence="1" id="KW-1133">Transmembrane helix</keyword>
<proteinExistence type="predicted"/>
<keyword evidence="4" id="KW-1185">Reference proteome</keyword>
<dbReference type="Pfam" id="PF01569">
    <property type="entry name" value="PAP2"/>
    <property type="match status" value="1"/>
</dbReference>
<dbReference type="Gene3D" id="1.20.144.10">
    <property type="entry name" value="Phosphatidic acid phosphatase type 2/haloperoxidase"/>
    <property type="match status" value="1"/>
</dbReference>
<feature type="transmembrane region" description="Helical" evidence="1">
    <location>
        <begin position="61"/>
        <end position="80"/>
    </location>
</feature>
<dbReference type="RefSeq" id="WP_269883603.1">
    <property type="nucleotide sequence ID" value="NZ_JAQAGZ010000015.1"/>
</dbReference>
<comment type="caution">
    <text evidence="3">The sequence shown here is derived from an EMBL/GenBank/DDBJ whole genome shotgun (WGS) entry which is preliminary data.</text>
</comment>
<protein>
    <submittedName>
        <fullName evidence="3">Undecaprenyl-diphosphatase</fullName>
    </submittedName>
</protein>
<reference evidence="3 4" key="1">
    <citation type="submission" date="2022-12" db="EMBL/GenBank/DDBJ databases">
        <title>Draft genome sequence of Paenibacillus sp. dW9.</title>
        <authorList>
            <person name="Choi E.-W."/>
            <person name="Kim D.-U."/>
        </authorList>
    </citation>
    <scope>NUCLEOTIDE SEQUENCE [LARGE SCALE GENOMIC DNA]</scope>
    <source>
        <strain evidence="4">dW9</strain>
    </source>
</reference>
<dbReference type="InterPro" id="IPR036938">
    <property type="entry name" value="PAP2/HPO_sf"/>
</dbReference>
<feature type="transmembrane region" description="Helical" evidence="1">
    <location>
        <begin position="127"/>
        <end position="144"/>
    </location>
</feature>
<feature type="transmembrane region" description="Helical" evidence="1">
    <location>
        <begin position="30"/>
        <end position="49"/>
    </location>
</feature>